<dbReference type="AlphaFoldDB" id="A0A0D8FXY2"/>
<sequence length="37" mass="4118">MKPFLVLAPLSRLEIVELRVGDDAGSFSLFNQVGLVW</sequence>
<dbReference type="EMBL" id="JXUW01000003">
    <property type="protein sequence ID" value="KJE77814.1"/>
    <property type="molecule type" value="Genomic_DNA"/>
</dbReference>
<dbReference type="Proteomes" id="UP000032336">
    <property type="component" value="Unassembled WGS sequence"/>
</dbReference>
<evidence type="ECO:0000313" key="2">
    <source>
        <dbReference type="Proteomes" id="UP000032336"/>
    </source>
</evidence>
<gene>
    <name evidence="1" type="ORF">FEAC_05630</name>
</gene>
<organism evidence="1 2">
    <name type="scientific">Ferrimicrobium acidiphilum DSM 19497</name>
    <dbReference type="NCBI Taxonomy" id="1121877"/>
    <lineage>
        <taxon>Bacteria</taxon>
        <taxon>Bacillati</taxon>
        <taxon>Actinomycetota</taxon>
        <taxon>Acidimicrobiia</taxon>
        <taxon>Acidimicrobiales</taxon>
        <taxon>Acidimicrobiaceae</taxon>
        <taxon>Ferrimicrobium</taxon>
    </lineage>
</organism>
<keyword evidence="2" id="KW-1185">Reference proteome</keyword>
<comment type="caution">
    <text evidence="1">The sequence shown here is derived from an EMBL/GenBank/DDBJ whole genome shotgun (WGS) entry which is preliminary data.</text>
</comment>
<reference evidence="1 2" key="1">
    <citation type="submission" date="2015-01" db="EMBL/GenBank/DDBJ databases">
        <title>Draft genome of the acidophilic iron oxidizer Ferrimicrobium acidiphilum strain T23.</title>
        <authorList>
            <person name="Poehlein A."/>
            <person name="Eisen S."/>
            <person name="Schloemann M."/>
            <person name="Johnson B.D."/>
            <person name="Daniel R."/>
            <person name="Muehling M."/>
        </authorList>
    </citation>
    <scope>NUCLEOTIDE SEQUENCE [LARGE SCALE GENOMIC DNA]</scope>
    <source>
        <strain evidence="1 2">T23</strain>
    </source>
</reference>
<name>A0A0D8FXY2_9ACTN</name>
<evidence type="ECO:0000313" key="1">
    <source>
        <dbReference type="EMBL" id="KJE77814.1"/>
    </source>
</evidence>
<protein>
    <submittedName>
        <fullName evidence="1">Uncharacterized protein</fullName>
    </submittedName>
</protein>
<accession>A0A0D8FXY2</accession>
<proteinExistence type="predicted"/>